<reference evidence="2" key="1">
    <citation type="submission" date="2017-09" db="EMBL/GenBank/DDBJ databases">
        <title>Depth-based differentiation of microbial function through sediment-hosted aquifers and enrichment of novel symbionts in the deep terrestrial subsurface.</title>
        <authorList>
            <person name="Probst A.J."/>
            <person name="Ladd B."/>
            <person name="Jarett J.K."/>
            <person name="Geller-Mcgrath D.E."/>
            <person name="Sieber C.M.K."/>
            <person name="Emerson J.B."/>
            <person name="Anantharaman K."/>
            <person name="Thomas B.C."/>
            <person name="Malmstrom R."/>
            <person name="Stieglmeier M."/>
            <person name="Klingl A."/>
            <person name="Woyke T."/>
            <person name="Ryan C.M."/>
            <person name="Banfield J.F."/>
        </authorList>
    </citation>
    <scope>NUCLEOTIDE SEQUENCE [LARGE SCALE GENOMIC DNA]</scope>
</reference>
<feature type="non-terminal residue" evidence="1">
    <location>
        <position position="544"/>
    </location>
</feature>
<accession>A0A2M7THA7</accession>
<proteinExistence type="predicted"/>
<dbReference type="EMBL" id="PFNL01000130">
    <property type="protein sequence ID" value="PIZ45575.1"/>
    <property type="molecule type" value="Genomic_DNA"/>
</dbReference>
<gene>
    <name evidence="1" type="ORF">COY32_04965</name>
</gene>
<comment type="caution">
    <text evidence="1">The sequence shown here is derived from an EMBL/GenBank/DDBJ whole genome shotgun (WGS) entry which is preliminary data.</text>
</comment>
<evidence type="ECO:0000313" key="2">
    <source>
        <dbReference type="Proteomes" id="UP000228920"/>
    </source>
</evidence>
<evidence type="ECO:0008006" key="3">
    <source>
        <dbReference type="Google" id="ProtNLM"/>
    </source>
</evidence>
<protein>
    <recommendedName>
        <fullName evidence="3">Peptidase S74 domain-containing protein</fullName>
    </recommendedName>
</protein>
<organism evidence="1 2">
    <name type="scientific">candidate division WWE3 bacterium CG_4_10_14_0_2_um_filter_41_14</name>
    <dbReference type="NCBI Taxonomy" id="1975072"/>
    <lineage>
        <taxon>Bacteria</taxon>
        <taxon>Katanobacteria</taxon>
    </lineage>
</organism>
<dbReference type="AlphaFoldDB" id="A0A2M7THA7"/>
<name>A0A2M7THA7_UNCKA</name>
<dbReference type="Proteomes" id="UP000228920">
    <property type="component" value="Unassembled WGS sequence"/>
</dbReference>
<sequence>MVLEGNDTTAYSSTGFIATNYQGIQVLNQSTTDNTVSSLNFTHRNSSAAQSVIASIQTSLNNTELAFLTEGSNSVDERLRITSAGNVGIGTTGPGNKLDVRQTDSVTDGYHAVASFYNNSGNSGILTGWSANGSSNNGGFVRSIGNSPLYLGTSGTLKAVTVLDTGNVGIGTTSPIANLSVVGNEVATGYVSAGTSNTYGALTGKGGTPFTTLPSYGVASVGTIDYAPASGWNGNGFLFTNQTSGSTAFSMAMNQDIAWFGFLGASSLVSLPLEISTTTIGVGVPLIVGNDLSSVAPANQLWVNGSATIGTGYKANTAPTNGLLVQGNVGIGTTGPLSKLDVTSGTAIANADIVGSVGNFEATTPTGQSSTLSLVSNDAVAANIGGVLGFGGNYNGTQYANWASIKGLKADATFGNYGGYMSFFTRLTGAGSVERMRIDTGGNVGIGTTGPHGKFEVFGNPAAGTTVGDFVVDTVTKRVYVGRQSSTGSDGSTFIVRNRVGSENFVVNADSGVSYFNAGNVGIGTTAPNSRLTANTQSPSANAL</sequence>
<evidence type="ECO:0000313" key="1">
    <source>
        <dbReference type="EMBL" id="PIZ45575.1"/>
    </source>
</evidence>